<evidence type="ECO:0000313" key="3">
    <source>
        <dbReference type="EMBL" id="SCZ41189.1"/>
    </source>
</evidence>
<comment type="similarity">
    <text evidence="1">Belongs to the ROK (NagC/XylR) family.</text>
</comment>
<feature type="transmembrane region" description="Helical" evidence="2">
    <location>
        <begin position="241"/>
        <end position="264"/>
    </location>
</feature>
<evidence type="ECO:0000256" key="2">
    <source>
        <dbReference type="SAM" id="Phobius"/>
    </source>
</evidence>
<evidence type="ECO:0000256" key="1">
    <source>
        <dbReference type="ARBA" id="ARBA00006479"/>
    </source>
</evidence>
<accession>A0A1G5NWF2</accession>
<reference evidence="3 4" key="1">
    <citation type="submission" date="2016-10" db="EMBL/GenBank/DDBJ databases">
        <authorList>
            <person name="de Groot N.N."/>
        </authorList>
    </citation>
    <scope>NUCLEOTIDE SEQUENCE [LARGE SCALE GENOMIC DNA]</scope>
    <source>
        <strain evidence="3 4">DSM 2698</strain>
    </source>
</reference>
<keyword evidence="4" id="KW-1185">Reference proteome</keyword>
<keyword evidence="3" id="KW-0808">Transferase</keyword>
<dbReference type="Pfam" id="PF00480">
    <property type="entry name" value="ROK"/>
    <property type="match status" value="1"/>
</dbReference>
<organism evidence="3 4">
    <name type="scientific">Afifella marina DSM 2698</name>
    <dbReference type="NCBI Taxonomy" id="1120955"/>
    <lineage>
        <taxon>Bacteria</taxon>
        <taxon>Pseudomonadati</taxon>
        <taxon>Pseudomonadota</taxon>
        <taxon>Alphaproteobacteria</taxon>
        <taxon>Hyphomicrobiales</taxon>
        <taxon>Afifellaceae</taxon>
        <taxon>Afifella</taxon>
    </lineage>
</organism>
<dbReference type="AlphaFoldDB" id="A0A1G5NWF2"/>
<keyword evidence="2" id="KW-0812">Transmembrane</keyword>
<gene>
    <name evidence="3" type="ORF">SAMN03080610_02722</name>
</gene>
<dbReference type="RefSeq" id="WP_170130457.1">
    <property type="nucleotide sequence ID" value="NZ_FMVW01000006.1"/>
</dbReference>
<keyword evidence="2" id="KW-0472">Membrane</keyword>
<keyword evidence="3" id="KW-0418">Kinase</keyword>
<dbReference type="InterPro" id="IPR000600">
    <property type="entry name" value="ROK"/>
</dbReference>
<dbReference type="SUPFAM" id="SSF53067">
    <property type="entry name" value="Actin-like ATPase domain"/>
    <property type="match status" value="1"/>
</dbReference>
<dbReference type="PANTHER" id="PTHR18964:SF149">
    <property type="entry name" value="BIFUNCTIONAL UDP-N-ACETYLGLUCOSAMINE 2-EPIMERASE_N-ACETYLMANNOSAMINE KINASE"/>
    <property type="match status" value="1"/>
</dbReference>
<evidence type="ECO:0000313" key="4">
    <source>
        <dbReference type="Proteomes" id="UP000199347"/>
    </source>
</evidence>
<keyword evidence="2" id="KW-1133">Transmembrane helix</keyword>
<dbReference type="InterPro" id="IPR043129">
    <property type="entry name" value="ATPase_NBD"/>
</dbReference>
<dbReference type="PANTHER" id="PTHR18964">
    <property type="entry name" value="ROK (REPRESSOR, ORF, KINASE) FAMILY"/>
    <property type="match status" value="1"/>
</dbReference>
<dbReference type="Proteomes" id="UP000199347">
    <property type="component" value="Unassembled WGS sequence"/>
</dbReference>
<name>A0A1G5NWF2_AFIMA</name>
<sequence>MTPEFLFAVDVGGSSVKLGIVDGNGVVVAKSALPFRSLASFEALVEGAAESLDALARTVSAAPEAIGIAAPGYADPATGLPLDGTGNVPLLKGGSLAAELARRLNVPAATDNDAISATLGELEFGVGRRVSSFALITVGTGIGGALVIDRRIVRGRDGKPPEFGAMVLEPGHPYERYGLHGTFEDLAGGKAVIATYAAETGEAAEDLNMSLLRERALAGDARADAAFETMGRYIAQAFGTMINLTAIELCVVGGGISLAGGFLLDRIRRHLRANTWPYLFDDARILATEHGNDSGLIGAAAMVRRRLNPVAGENVPVIKPSAFG</sequence>
<dbReference type="GO" id="GO:0016301">
    <property type="term" value="F:kinase activity"/>
    <property type="evidence" value="ECO:0007669"/>
    <property type="project" value="UniProtKB-KW"/>
</dbReference>
<protein>
    <submittedName>
        <fullName evidence="3">Glucokinase</fullName>
    </submittedName>
</protein>
<proteinExistence type="inferred from homology"/>
<dbReference type="Gene3D" id="3.30.420.40">
    <property type="match status" value="2"/>
</dbReference>
<dbReference type="EMBL" id="FMVW01000006">
    <property type="protein sequence ID" value="SCZ41189.1"/>
    <property type="molecule type" value="Genomic_DNA"/>
</dbReference>
<dbReference type="STRING" id="1120955.SAMN03080610_02722"/>